<dbReference type="EMBL" id="JADIKM010000004">
    <property type="protein sequence ID" value="MFK2905300.1"/>
    <property type="molecule type" value="Genomic_DNA"/>
</dbReference>
<proteinExistence type="predicted"/>
<reference evidence="3 4" key="1">
    <citation type="submission" date="2020-10" db="EMBL/GenBank/DDBJ databases">
        <title>Phylogeny of dyella-like bacteria.</title>
        <authorList>
            <person name="Fu J."/>
        </authorList>
    </citation>
    <scope>NUCLEOTIDE SEQUENCE [LARGE SCALE GENOMIC DNA]</scope>
    <source>
        <strain evidence="3 4">Gsoil3046</strain>
    </source>
</reference>
<dbReference type="RefSeq" id="WP_404634674.1">
    <property type="nucleotide sequence ID" value="NZ_JADIKM010000004.1"/>
</dbReference>
<dbReference type="InterPro" id="IPR022548">
    <property type="entry name" value="DUF2846"/>
</dbReference>
<name>A0ABW8K008_9GAMM</name>
<dbReference type="Proteomes" id="UP001620460">
    <property type="component" value="Unassembled WGS sequence"/>
</dbReference>
<feature type="signal peptide" evidence="1">
    <location>
        <begin position="1"/>
        <end position="26"/>
    </location>
</feature>
<dbReference type="InterPro" id="IPR016596">
    <property type="entry name" value="UCP012335"/>
</dbReference>
<comment type="caution">
    <text evidence="3">The sequence shown here is derived from an EMBL/GenBank/DDBJ whole genome shotgun (WGS) entry which is preliminary data.</text>
</comment>
<evidence type="ECO:0000313" key="4">
    <source>
        <dbReference type="Proteomes" id="UP001620460"/>
    </source>
</evidence>
<gene>
    <name evidence="3" type="ORF">ISP17_15160</name>
</gene>
<accession>A0ABW8K008</accession>
<dbReference type="PIRSF" id="PIRSF012335">
    <property type="entry name" value="UCP012335"/>
    <property type="match status" value="1"/>
</dbReference>
<dbReference type="PROSITE" id="PS51257">
    <property type="entry name" value="PROKAR_LIPOPROTEIN"/>
    <property type="match status" value="1"/>
</dbReference>
<evidence type="ECO:0000259" key="2">
    <source>
        <dbReference type="Pfam" id="PF11008"/>
    </source>
</evidence>
<keyword evidence="1" id="KW-0732">Signal</keyword>
<protein>
    <submittedName>
        <fullName evidence="3">DUF2846 domain-containing protein</fullName>
    </submittedName>
</protein>
<dbReference type="Pfam" id="PF11008">
    <property type="entry name" value="DUF2846"/>
    <property type="match status" value="1"/>
</dbReference>
<sequence length="145" mass="15545">MFRKLIAFGALSVALLMSGCASVPMASTSADAQAKTFTPIPDKAVLYVYRNETMGAAIKMPLLVDGASVGDSAAHTYVRKELAPGQHTITSKTEKDSTLTIDMIAGKIYYVWQEVKMGMFSARSALHQVDAAKGQKGVEESKLVN</sequence>
<evidence type="ECO:0000313" key="3">
    <source>
        <dbReference type="EMBL" id="MFK2905300.1"/>
    </source>
</evidence>
<evidence type="ECO:0000256" key="1">
    <source>
        <dbReference type="SAM" id="SignalP"/>
    </source>
</evidence>
<feature type="domain" description="DUF2846" evidence="2">
    <location>
        <begin position="42"/>
        <end position="118"/>
    </location>
</feature>
<organism evidence="3 4">
    <name type="scientific">Dyella ginsengisoli</name>
    <dbReference type="NCBI Taxonomy" id="363848"/>
    <lineage>
        <taxon>Bacteria</taxon>
        <taxon>Pseudomonadati</taxon>
        <taxon>Pseudomonadota</taxon>
        <taxon>Gammaproteobacteria</taxon>
        <taxon>Lysobacterales</taxon>
        <taxon>Rhodanobacteraceae</taxon>
        <taxon>Dyella</taxon>
    </lineage>
</organism>
<feature type="chain" id="PRO_5046914027" evidence="1">
    <location>
        <begin position="27"/>
        <end position="145"/>
    </location>
</feature>
<keyword evidence="4" id="KW-1185">Reference proteome</keyword>